<dbReference type="AlphaFoldDB" id="A0A3Q7JC40"/>
<proteinExistence type="predicted"/>
<evidence type="ECO:0000313" key="1">
    <source>
        <dbReference type="EnsemblPlants" id="Solyc10g052777.1.1"/>
    </source>
</evidence>
<evidence type="ECO:0008006" key="3">
    <source>
        <dbReference type="Google" id="ProtNLM"/>
    </source>
</evidence>
<evidence type="ECO:0000313" key="2">
    <source>
        <dbReference type="Proteomes" id="UP000004994"/>
    </source>
</evidence>
<protein>
    <recommendedName>
        <fullName evidence="3">DUF4216 domain-containing protein</fullName>
    </recommendedName>
</protein>
<sequence>MDALSTYRMSLFSIPRSTEKIINQMRRRHSLMEETHHREIWTPKPMENGRCGRFSKTNEPFVLVDQVSQVFYVDDNSNKGLQVVRKTRPHDSHEIADQTDDIYIHPLTFKMKPLKIENEVDSNLKNTIIYTFVAPAFCILYFILEEVLQGRSRDKDIKTLPCPLVRDTNDA</sequence>
<name>A0A3Q7JC40_SOLLC</name>
<reference evidence="1" key="2">
    <citation type="submission" date="2019-01" db="UniProtKB">
        <authorList>
            <consortium name="EnsemblPlants"/>
        </authorList>
    </citation>
    <scope>IDENTIFICATION</scope>
    <source>
        <strain evidence="1">cv. Heinz 1706</strain>
    </source>
</reference>
<dbReference type="EnsemblPlants" id="Solyc10g052777.1.1">
    <property type="protein sequence ID" value="Solyc10g052777.1.1"/>
    <property type="gene ID" value="Solyc10g052777.1"/>
</dbReference>
<organism evidence="1">
    <name type="scientific">Solanum lycopersicum</name>
    <name type="common">Tomato</name>
    <name type="synonym">Lycopersicon esculentum</name>
    <dbReference type="NCBI Taxonomy" id="4081"/>
    <lineage>
        <taxon>Eukaryota</taxon>
        <taxon>Viridiplantae</taxon>
        <taxon>Streptophyta</taxon>
        <taxon>Embryophyta</taxon>
        <taxon>Tracheophyta</taxon>
        <taxon>Spermatophyta</taxon>
        <taxon>Magnoliopsida</taxon>
        <taxon>eudicotyledons</taxon>
        <taxon>Gunneridae</taxon>
        <taxon>Pentapetalae</taxon>
        <taxon>asterids</taxon>
        <taxon>lamiids</taxon>
        <taxon>Solanales</taxon>
        <taxon>Solanaceae</taxon>
        <taxon>Solanoideae</taxon>
        <taxon>Solaneae</taxon>
        <taxon>Solanum</taxon>
        <taxon>Solanum subgen. Lycopersicon</taxon>
    </lineage>
</organism>
<keyword evidence="2" id="KW-1185">Reference proteome</keyword>
<dbReference type="Proteomes" id="UP000004994">
    <property type="component" value="Chromosome 10"/>
</dbReference>
<dbReference type="InParanoid" id="A0A3Q7JC40"/>
<reference evidence="1" key="1">
    <citation type="journal article" date="2012" name="Nature">
        <title>The tomato genome sequence provides insights into fleshy fruit evolution.</title>
        <authorList>
            <consortium name="Tomato Genome Consortium"/>
        </authorList>
    </citation>
    <scope>NUCLEOTIDE SEQUENCE [LARGE SCALE GENOMIC DNA]</scope>
    <source>
        <strain evidence="1">cv. Heinz 1706</strain>
    </source>
</reference>
<dbReference type="Gramene" id="Solyc10g052777.1.1">
    <property type="protein sequence ID" value="Solyc10g052777.1.1"/>
    <property type="gene ID" value="Solyc10g052777.1"/>
</dbReference>
<accession>A0A3Q7JC40</accession>